<reference evidence="2" key="1">
    <citation type="submission" date="2020-08" db="EMBL/GenBank/DDBJ databases">
        <title>Multicomponent nature underlies the extraordinary mechanical properties of spider dragline silk.</title>
        <authorList>
            <person name="Kono N."/>
            <person name="Nakamura H."/>
            <person name="Mori M."/>
            <person name="Yoshida Y."/>
            <person name="Ohtoshi R."/>
            <person name="Malay A.D."/>
            <person name="Moran D.A.P."/>
            <person name="Tomita M."/>
            <person name="Numata K."/>
            <person name="Arakawa K."/>
        </authorList>
    </citation>
    <scope>NUCLEOTIDE SEQUENCE</scope>
</reference>
<gene>
    <name evidence="2" type="ORF">TNIN_453891</name>
</gene>
<feature type="compositionally biased region" description="Polar residues" evidence="1">
    <location>
        <begin position="70"/>
        <end position="87"/>
    </location>
</feature>
<feature type="region of interest" description="Disordered" evidence="1">
    <location>
        <begin position="55"/>
        <end position="103"/>
    </location>
</feature>
<dbReference type="Proteomes" id="UP000886998">
    <property type="component" value="Unassembled WGS sequence"/>
</dbReference>
<evidence type="ECO:0000313" key="2">
    <source>
        <dbReference type="EMBL" id="GFY52022.1"/>
    </source>
</evidence>
<evidence type="ECO:0000256" key="1">
    <source>
        <dbReference type="SAM" id="MobiDB-lite"/>
    </source>
</evidence>
<comment type="caution">
    <text evidence="2">The sequence shown here is derived from an EMBL/GenBank/DDBJ whole genome shotgun (WGS) entry which is preliminary data.</text>
</comment>
<organism evidence="2 3">
    <name type="scientific">Trichonephila inaurata madagascariensis</name>
    <dbReference type="NCBI Taxonomy" id="2747483"/>
    <lineage>
        <taxon>Eukaryota</taxon>
        <taxon>Metazoa</taxon>
        <taxon>Ecdysozoa</taxon>
        <taxon>Arthropoda</taxon>
        <taxon>Chelicerata</taxon>
        <taxon>Arachnida</taxon>
        <taxon>Araneae</taxon>
        <taxon>Araneomorphae</taxon>
        <taxon>Entelegynae</taxon>
        <taxon>Araneoidea</taxon>
        <taxon>Nephilidae</taxon>
        <taxon>Trichonephila</taxon>
        <taxon>Trichonephila inaurata</taxon>
    </lineage>
</organism>
<evidence type="ECO:0000313" key="3">
    <source>
        <dbReference type="Proteomes" id="UP000886998"/>
    </source>
</evidence>
<dbReference type="AlphaFoldDB" id="A0A8X7C342"/>
<keyword evidence="3" id="KW-1185">Reference proteome</keyword>
<proteinExistence type="predicted"/>
<feature type="compositionally biased region" description="Basic residues" evidence="1">
    <location>
        <begin position="88"/>
        <end position="100"/>
    </location>
</feature>
<name>A0A8X7C342_9ARAC</name>
<dbReference type="EMBL" id="BMAV01008426">
    <property type="protein sequence ID" value="GFY52022.1"/>
    <property type="molecule type" value="Genomic_DNA"/>
</dbReference>
<protein>
    <submittedName>
        <fullName evidence="2">Uncharacterized protein</fullName>
    </submittedName>
</protein>
<dbReference type="OrthoDB" id="10542292at2759"/>
<sequence length="145" mass="16540">MNFQNKRSSKRNGAYYNTILMHTPQEMKNPFPVPRFLLQHSLRIYLPKNSQLGNRAPMTHCPSIPRRFSAPNSTTSPHCTVKAQSHTHSPRKKQANKREKKGSWKIEKKSIHTAVMGSIFGQARHVQAGAYRLSPSLVYRLTKCG</sequence>
<accession>A0A8X7C342</accession>